<keyword evidence="2" id="KW-0349">Heme</keyword>
<sequence length="426" mass="47455">MTDSGGRCPVIHFDHNSQEHSADPVGSYRALRNAEKRGWSEAHGGYWVLSDYDAVFDASRDDDTFSSARSEYGGEGLSVVIPKTPMHFHIPIELDPPEFRKYRKIVNPITSPAAVEKMKDLVEHHTTAFIDSVIEAGECDFTSVIGVPAIVTVDWLGLGIEDWKTYAAAHHEALAGVPGSPHYEHAMKVDFPYLSEKMRTVIADRRANPTDDVISYLVQQEVDGRVLDDFEVFAMVELLVAGGTGTTASLVSQTLVWLADHPDVRQRLIDDPSLMDHAVEEFLRFFSPTQALARTVTEDVDFKGCPMKKGDRVLLSWASANRDEALFENPDEIDIERWPNRHTAFGIGVHRCSGSHLGRLMAKTLLTQILERMPDYTIETDKLERYPHQGTNMGWQRIPAHFTPGEKRLADGEAVAAATAPAAPMY</sequence>
<dbReference type="PANTHER" id="PTHR46696">
    <property type="entry name" value="P450, PUTATIVE (EUROFUNG)-RELATED"/>
    <property type="match status" value="1"/>
</dbReference>
<gene>
    <name evidence="7" type="ORF">A3K89_16265</name>
</gene>
<dbReference type="InterPro" id="IPR001128">
    <property type="entry name" value="Cyt_P450"/>
</dbReference>
<evidence type="ECO:0000313" key="7">
    <source>
        <dbReference type="EMBL" id="OAK56386.1"/>
    </source>
</evidence>
<dbReference type="RefSeq" id="WP_068421840.1">
    <property type="nucleotide sequence ID" value="NZ_LVHI01000004.1"/>
</dbReference>
<comment type="similarity">
    <text evidence="1">Belongs to the cytochrome P450 family.</text>
</comment>
<protein>
    <submittedName>
        <fullName evidence="7">Cytochrome</fullName>
    </submittedName>
</protein>
<dbReference type="PRINTS" id="PR00359">
    <property type="entry name" value="BP450"/>
</dbReference>
<dbReference type="InterPro" id="IPR036396">
    <property type="entry name" value="Cyt_P450_sf"/>
</dbReference>
<dbReference type="GO" id="GO:0005506">
    <property type="term" value="F:iron ion binding"/>
    <property type="evidence" value="ECO:0007669"/>
    <property type="project" value="InterPro"/>
</dbReference>
<dbReference type="SUPFAM" id="SSF48264">
    <property type="entry name" value="Cytochrome P450"/>
    <property type="match status" value="1"/>
</dbReference>
<dbReference type="EMBL" id="LVHI01000004">
    <property type="protein sequence ID" value="OAK56386.1"/>
    <property type="molecule type" value="Genomic_DNA"/>
</dbReference>
<organism evidence="7 8">
    <name type="scientific">Rhodococcoides kyotonense</name>
    <dbReference type="NCBI Taxonomy" id="398843"/>
    <lineage>
        <taxon>Bacteria</taxon>
        <taxon>Bacillati</taxon>
        <taxon>Actinomycetota</taxon>
        <taxon>Actinomycetes</taxon>
        <taxon>Mycobacteriales</taxon>
        <taxon>Nocardiaceae</taxon>
        <taxon>Rhodococcoides</taxon>
    </lineage>
</organism>
<dbReference type="Pfam" id="PF00067">
    <property type="entry name" value="p450"/>
    <property type="match status" value="1"/>
</dbReference>
<evidence type="ECO:0000313" key="8">
    <source>
        <dbReference type="Proteomes" id="UP000077519"/>
    </source>
</evidence>
<keyword evidence="4" id="KW-0560">Oxidoreductase</keyword>
<dbReference type="AlphaFoldDB" id="A0A177YLB1"/>
<dbReference type="PANTHER" id="PTHR46696:SF6">
    <property type="entry name" value="P450, PUTATIVE (EUROFUNG)-RELATED"/>
    <property type="match status" value="1"/>
</dbReference>
<dbReference type="Gene3D" id="1.10.630.10">
    <property type="entry name" value="Cytochrome P450"/>
    <property type="match status" value="1"/>
</dbReference>
<evidence type="ECO:0000256" key="4">
    <source>
        <dbReference type="ARBA" id="ARBA00023002"/>
    </source>
</evidence>
<reference evidence="7 8" key="1">
    <citation type="submission" date="2016-03" db="EMBL/GenBank/DDBJ databases">
        <title>Genome sequence of Rhodococcus kyotonensis KB10.</title>
        <authorList>
            <person name="Jeong H."/>
            <person name="Hong C.E."/>
            <person name="Jo S.H."/>
            <person name="Park J.M."/>
        </authorList>
    </citation>
    <scope>NUCLEOTIDE SEQUENCE [LARGE SCALE GENOMIC DNA]</scope>
    <source>
        <strain evidence="7 8">KB10</strain>
    </source>
</reference>
<keyword evidence="5" id="KW-0408">Iron</keyword>
<evidence type="ECO:0000256" key="3">
    <source>
        <dbReference type="ARBA" id="ARBA00022723"/>
    </source>
</evidence>
<evidence type="ECO:0000256" key="5">
    <source>
        <dbReference type="ARBA" id="ARBA00023004"/>
    </source>
</evidence>
<comment type="caution">
    <text evidence="7">The sequence shown here is derived from an EMBL/GenBank/DDBJ whole genome shotgun (WGS) entry which is preliminary data.</text>
</comment>
<evidence type="ECO:0000256" key="1">
    <source>
        <dbReference type="ARBA" id="ARBA00010617"/>
    </source>
</evidence>
<evidence type="ECO:0000256" key="6">
    <source>
        <dbReference type="ARBA" id="ARBA00023033"/>
    </source>
</evidence>
<evidence type="ECO:0000256" key="2">
    <source>
        <dbReference type="ARBA" id="ARBA00022617"/>
    </source>
</evidence>
<dbReference type="GO" id="GO:0004497">
    <property type="term" value="F:monooxygenase activity"/>
    <property type="evidence" value="ECO:0007669"/>
    <property type="project" value="UniProtKB-KW"/>
</dbReference>
<keyword evidence="8" id="KW-1185">Reference proteome</keyword>
<proteinExistence type="inferred from homology"/>
<dbReference type="GO" id="GO:0020037">
    <property type="term" value="F:heme binding"/>
    <property type="evidence" value="ECO:0007669"/>
    <property type="project" value="InterPro"/>
</dbReference>
<keyword evidence="6" id="KW-0503">Monooxygenase</keyword>
<dbReference type="InterPro" id="IPR002397">
    <property type="entry name" value="Cyt_P450_B"/>
</dbReference>
<dbReference type="GO" id="GO:0016705">
    <property type="term" value="F:oxidoreductase activity, acting on paired donors, with incorporation or reduction of molecular oxygen"/>
    <property type="evidence" value="ECO:0007669"/>
    <property type="project" value="InterPro"/>
</dbReference>
<accession>A0A177YLB1</accession>
<keyword evidence="3" id="KW-0479">Metal-binding</keyword>
<name>A0A177YLB1_9NOCA</name>
<dbReference type="Proteomes" id="UP000077519">
    <property type="component" value="Unassembled WGS sequence"/>
</dbReference>